<feature type="domain" description="Integrase catalytic" evidence="1">
    <location>
        <begin position="1"/>
        <end position="168"/>
    </location>
</feature>
<dbReference type="AlphaFoldDB" id="A0A8H3LZN1"/>
<reference evidence="2" key="1">
    <citation type="submission" date="2019-10" db="EMBL/GenBank/DDBJ databases">
        <title>Conservation and host-specific expression of non-tandemly repeated heterogenous ribosome RNA gene in arbuscular mycorrhizal fungi.</title>
        <authorList>
            <person name="Maeda T."/>
            <person name="Kobayashi Y."/>
            <person name="Nakagawa T."/>
            <person name="Ezawa T."/>
            <person name="Yamaguchi K."/>
            <person name="Bino T."/>
            <person name="Nishimoto Y."/>
            <person name="Shigenobu S."/>
            <person name="Kawaguchi M."/>
        </authorList>
    </citation>
    <scope>NUCLEOTIDE SEQUENCE</scope>
    <source>
        <strain evidence="2">HR1</strain>
    </source>
</reference>
<dbReference type="GO" id="GO:0015074">
    <property type="term" value="P:DNA integration"/>
    <property type="evidence" value="ECO:0007669"/>
    <property type="project" value="InterPro"/>
</dbReference>
<dbReference type="EMBL" id="BLAL01000241">
    <property type="protein sequence ID" value="GES95230.1"/>
    <property type="molecule type" value="Genomic_DNA"/>
</dbReference>
<dbReference type="SUPFAM" id="SSF53098">
    <property type="entry name" value="Ribonuclease H-like"/>
    <property type="match status" value="1"/>
</dbReference>
<gene>
    <name evidence="2" type="ORF">RCL2_002190900</name>
</gene>
<proteinExistence type="predicted"/>
<dbReference type="Proteomes" id="UP000615446">
    <property type="component" value="Unassembled WGS sequence"/>
</dbReference>
<name>A0A8H3LZN1_9GLOM</name>
<organism evidence="2 3">
    <name type="scientific">Rhizophagus clarus</name>
    <dbReference type="NCBI Taxonomy" id="94130"/>
    <lineage>
        <taxon>Eukaryota</taxon>
        <taxon>Fungi</taxon>
        <taxon>Fungi incertae sedis</taxon>
        <taxon>Mucoromycota</taxon>
        <taxon>Glomeromycotina</taxon>
        <taxon>Glomeromycetes</taxon>
        <taxon>Glomerales</taxon>
        <taxon>Glomeraceae</taxon>
        <taxon>Rhizophagus</taxon>
    </lineage>
</organism>
<evidence type="ECO:0000259" key="1">
    <source>
        <dbReference type="PROSITE" id="PS50994"/>
    </source>
</evidence>
<dbReference type="InterPro" id="IPR001584">
    <property type="entry name" value="Integrase_cat-core"/>
</dbReference>
<evidence type="ECO:0000313" key="3">
    <source>
        <dbReference type="Proteomes" id="UP000615446"/>
    </source>
</evidence>
<protein>
    <recommendedName>
        <fullName evidence="1">Integrase catalytic domain-containing protein</fullName>
    </recommendedName>
</protein>
<sequence>MFLTHDYYKGKTHKAVLNIIDCASRYKASVPLTSKKSLEVAKAFKRKYGDRNNPLTWPKLFQCDNRREWMGETSRLMQEHNVTIRVIDPYSHQGNGMVERFNKTEGEMLYKIQYAVESISSDPRLIRAWVRHLPKVVDYLNNYPTRLIRAPGTSKWGLAPSEAILLEEVESKPSISSKRPIGKDEITLKKGDLEPVLYYLGSDDDEFAPKRKFVREELMHLTRDPELPPQRILSVNFVYVSLINSEFDHAKDYARRRSGECLGKTGQINGHDVYLWSCENGVHQWEYPLKYIMKKFEWPKFLDGMHLNGYNEELRLAFEFQGPQHYRHNSLYHRKNETLETQKIRDQKKQDICKEQDAQKYNGNPSTPQWPFTLGIFGRTNTGKSNEVINLMLRTKLYRMLNGKKEVTRYIKYDDLLLIGHQLKEPKYMYLKSAFQIIANNPKPYREDITFWALKPDKIPKVDSFSPDRGTGAIFEDMCADLKKVQEKIVPYFIEECHYNITSCFKNDSTIGLISLASFSDNGLRFCDVRRIYASFVMEAGIN</sequence>
<dbReference type="InterPro" id="IPR012337">
    <property type="entry name" value="RNaseH-like_sf"/>
</dbReference>
<evidence type="ECO:0000313" key="2">
    <source>
        <dbReference type="EMBL" id="GES95230.1"/>
    </source>
</evidence>
<dbReference type="PROSITE" id="PS50994">
    <property type="entry name" value="INTEGRASE"/>
    <property type="match status" value="1"/>
</dbReference>
<dbReference type="GO" id="GO:0003676">
    <property type="term" value="F:nucleic acid binding"/>
    <property type="evidence" value="ECO:0007669"/>
    <property type="project" value="InterPro"/>
</dbReference>
<comment type="caution">
    <text evidence="2">The sequence shown here is derived from an EMBL/GenBank/DDBJ whole genome shotgun (WGS) entry which is preliminary data.</text>
</comment>
<dbReference type="Gene3D" id="3.30.420.10">
    <property type="entry name" value="Ribonuclease H-like superfamily/Ribonuclease H"/>
    <property type="match status" value="1"/>
</dbReference>
<dbReference type="GO" id="GO:0005634">
    <property type="term" value="C:nucleus"/>
    <property type="evidence" value="ECO:0007669"/>
    <property type="project" value="UniProtKB-ARBA"/>
</dbReference>
<dbReference type="InterPro" id="IPR036397">
    <property type="entry name" value="RNaseH_sf"/>
</dbReference>
<accession>A0A8H3LZN1</accession>
<dbReference type="OrthoDB" id="7680611at2759"/>